<evidence type="ECO:0000313" key="4">
    <source>
        <dbReference type="RefSeq" id="XP_018016787.1"/>
    </source>
</evidence>
<dbReference type="AlphaFoldDB" id="A0A8B7NSU8"/>
<dbReference type="InterPro" id="IPR029071">
    <property type="entry name" value="Ubiquitin-like_domsf"/>
</dbReference>
<dbReference type="RefSeq" id="XP_018016787.1">
    <property type="nucleotide sequence ID" value="XM_018161298.2"/>
</dbReference>
<dbReference type="Proteomes" id="UP000694843">
    <property type="component" value="Unplaced"/>
</dbReference>
<feature type="compositionally biased region" description="Low complexity" evidence="1">
    <location>
        <begin position="452"/>
        <end position="475"/>
    </location>
</feature>
<protein>
    <submittedName>
        <fullName evidence="4">Serine-rich adhesin for platelets</fullName>
    </submittedName>
</protein>
<dbReference type="GeneID" id="108673458"/>
<sequence>MLKHVSYRASSTSLTRPFGNCRASNTLSPQGKSPLLHSDNDCTISAPNSPQISQFPRHTRHHSITPDSSAIMLSKDEVDGAKRHTIQSKMPLTPNSSPVANNSYLHNVSNLSPTNSGHVRNSSEDSVCLKSDDPLAKHQKDLRNVESMEVRAELMPDISARQRTEAPDNISLHSTMSFSSLCRNDLRASSTSLAAPKVPVRVHLRQLRPDIEYKTLRLDPETTCRQLIEHLLQKLRLKHRDPNLFAVVLEVAVKGPGGAPPLKKRFLLEDSARPVELQQCRPRGEANFSVTMRRGGVLRVRDSILTPGSQYKSVLVSYTSSVVEVIQLLLRCNNRTDDWRMFTLHEVCGNPYNDRLLNDEDRPLYVQNSWPKSEKQKYSLVLRRHLTQGLMEDAETWRRLSMDECSLDADADLDEHNSSCSSILTSSSNSSRSRSSISSTTASVLSLASISSNGSSRCSFSSNSSSGVSSGSGSSFTAAETPEKKRPVQTTRRILPHIPRAQTPVAKVYPISAEENIQSYFTMPTDEEISPALNSKQSCIVQSERKPFPLPRRILSYPVANITTSAQDEKIDVLTPFSKSWSSASCYVPLTVAKARGPTAQTWQNRSRTARIRSATISSPVEHMANLSLHNRSRSIDQSRSSVNNLTSATSSDGEKSQFAHRSSSLGRAVSASSITSQSKASDYSFAIPSATKLRPLSLAPNSSITFSSRRSSLLSNQSHSTSTLMASSSTLSLASPSVDSKSNSSNISTGLFNVAQSNSSNNTTLISLSPNSEKAPPASSSNIKDERESELTKTDGNVESKTPEVPTESKDSVSNVVVSRCSLTLNSRHETDDTKHCPSCCRYDKCFYI</sequence>
<feature type="region of interest" description="Disordered" evidence="1">
    <location>
        <begin position="631"/>
        <end position="663"/>
    </location>
</feature>
<feature type="domain" description="Ras-associating" evidence="2">
    <location>
        <begin position="294"/>
        <end position="387"/>
    </location>
</feature>
<dbReference type="GO" id="GO:0045743">
    <property type="term" value="P:positive regulation of fibroblast growth factor receptor signaling pathway"/>
    <property type="evidence" value="ECO:0007669"/>
    <property type="project" value="TreeGrafter"/>
</dbReference>
<feature type="compositionally biased region" description="Low complexity" evidence="1">
    <location>
        <begin position="764"/>
        <end position="773"/>
    </location>
</feature>
<dbReference type="PANTHER" id="PTHR21298">
    <property type="entry name" value="GH01721P"/>
    <property type="match status" value="1"/>
</dbReference>
<keyword evidence="3" id="KW-1185">Reference proteome</keyword>
<feature type="compositionally biased region" description="Basic and acidic residues" evidence="1">
    <location>
        <begin position="784"/>
        <end position="812"/>
    </location>
</feature>
<feature type="compositionally biased region" description="Polar residues" evidence="1">
    <location>
        <begin position="636"/>
        <end position="652"/>
    </location>
</feature>
<dbReference type="KEGG" id="hazt:108673458"/>
<gene>
    <name evidence="4" type="primary">LOC108673458</name>
</gene>
<dbReference type="Gene3D" id="3.10.20.90">
    <property type="entry name" value="Phosphatidylinositol 3-kinase Catalytic Subunit, Chain A, domain 1"/>
    <property type="match status" value="2"/>
</dbReference>
<feature type="domain" description="Ras-associating" evidence="2">
    <location>
        <begin position="196"/>
        <end position="283"/>
    </location>
</feature>
<feature type="region of interest" description="Disordered" evidence="1">
    <location>
        <begin position="452"/>
        <end position="495"/>
    </location>
</feature>
<feature type="region of interest" description="Disordered" evidence="1">
    <location>
        <begin position="764"/>
        <end position="812"/>
    </location>
</feature>
<evidence type="ECO:0000259" key="2">
    <source>
        <dbReference type="PROSITE" id="PS50200"/>
    </source>
</evidence>
<dbReference type="InterPro" id="IPR000159">
    <property type="entry name" value="RA_dom"/>
</dbReference>
<evidence type="ECO:0000313" key="3">
    <source>
        <dbReference type="Proteomes" id="UP000694843"/>
    </source>
</evidence>
<name>A0A8B7NSU8_HYAAZ</name>
<reference evidence="4" key="1">
    <citation type="submission" date="2025-08" db="UniProtKB">
        <authorList>
            <consortium name="RefSeq"/>
        </authorList>
    </citation>
    <scope>IDENTIFICATION</scope>
    <source>
        <tissue evidence="4">Whole organism</tissue>
    </source>
</reference>
<dbReference type="PANTHER" id="PTHR21298:SF2">
    <property type="entry name" value="GH01721P"/>
    <property type="match status" value="1"/>
</dbReference>
<accession>A0A8B7NSU8</accession>
<dbReference type="PROSITE" id="PS50200">
    <property type="entry name" value="RA"/>
    <property type="match status" value="2"/>
</dbReference>
<dbReference type="SUPFAM" id="SSF54236">
    <property type="entry name" value="Ubiquitin-like"/>
    <property type="match status" value="2"/>
</dbReference>
<organism evidence="3 4">
    <name type="scientific">Hyalella azteca</name>
    <name type="common">Amphipod</name>
    <dbReference type="NCBI Taxonomy" id="294128"/>
    <lineage>
        <taxon>Eukaryota</taxon>
        <taxon>Metazoa</taxon>
        <taxon>Ecdysozoa</taxon>
        <taxon>Arthropoda</taxon>
        <taxon>Crustacea</taxon>
        <taxon>Multicrustacea</taxon>
        <taxon>Malacostraca</taxon>
        <taxon>Eumalacostraca</taxon>
        <taxon>Peracarida</taxon>
        <taxon>Amphipoda</taxon>
        <taxon>Senticaudata</taxon>
        <taxon>Talitrida</taxon>
        <taxon>Talitroidea</taxon>
        <taxon>Hyalellidae</taxon>
        <taxon>Hyalella</taxon>
    </lineage>
</organism>
<dbReference type="CDD" id="cd17043">
    <property type="entry name" value="RA"/>
    <property type="match status" value="2"/>
</dbReference>
<dbReference type="Pfam" id="PF00788">
    <property type="entry name" value="RA"/>
    <property type="match status" value="2"/>
</dbReference>
<proteinExistence type="predicted"/>
<dbReference type="GO" id="GO:0045742">
    <property type="term" value="P:positive regulation of epidermal growth factor receptor signaling pathway"/>
    <property type="evidence" value="ECO:0007669"/>
    <property type="project" value="TreeGrafter"/>
</dbReference>
<dbReference type="GO" id="GO:0007165">
    <property type="term" value="P:signal transduction"/>
    <property type="evidence" value="ECO:0007669"/>
    <property type="project" value="InterPro"/>
</dbReference>
<dbReference type="OrthoDB" id="3908708at2759"/>
<dbReference type="SMART" id="SM00314">
    <property type="entry name" value="RA"/>
    <property type="match status" value="2"/>
</dbReference>
<evidence type="ECO:0000256" key="1">
    <source>
        <dbReference type="SAM" id="MobiDB-lite"/>
    </source>
</evidence>